<keyword evidence="2 6" id="KW-0479">Metal-binding</keyword>
<dbReference type="CDD" id="cd03319">
    <property type="entry name" value="L-Ala-DL-Glu_epimerase"/>
    <property type="match status" value="1"/>
</dbReference>
<dbReference type="Proteomes" id="UP000180246">
    <property type="component" value="Unassembled WGS sequence"/>
</dbReference>
<evidence type="ECO:0000313" key="10">
    <source>
        <dbReference type="Proteomes" id="UP000180246"/>
    </source>
</evidence>
<dbReference type="Gene3D" id="3.30.390.10">
    <property type="entry name" value="Enolase-like, N-terminal domain"/>
    <property type="match status" value="1"/>
</dbReference>
<dbReference type="InterPro" id="IPR018110">
    <property type="entry name" value="Mandel_Rmase/mucon_lact_enz_CS"/>
</dbReference>
<dbReference type="SUPFAM" id="SSF51604">
    <property type="entry name" value="Enolase C-terminal domain-like"/>
    <property type="match status" value="1"/>
</dbReference>
<evidence type="ECO:0000256" key="5">
    <source>
        <dbReference type="PIRSR" id="PIRSR634603-1"/>
    </source>
</evidence>
<dbReference type="RefSeq" id="WP_071361723.1">
    <property type="nucleotide sequence ID" value="NZ_JRYB01000001.1"/>
</dbReference>
<dbReference type="PANTHER" id="PTHR48080:SF3">
    <property type="entry name" value="ENOLASE SUPERFAMILY MEMBER DDB_G0284701"/>
    <property type="match status" value="1"/>
</dbReference>
<feature type="binding site" evidence="6">
    <location>
        <position position="227"/>
    </location>
    <ligand>
        <name>Mg(2+)</name>
        <dbReference type="ChEBI" id="CHEBI:18420"/>
    </ligand>
</feature>
<comment type="cofactor">
    <cofactor evidence="6 7">
        <name>Mg(2+)</name>
        <dbReference type="ChEBI" id="CHEBI:18420"/>
    </cofactor>
    <text evidence="6 7">Binds 1 Mg(2+) ion per subunit.</text>
</comment>
<reference evidence="9 10" key="1">
    <citation type="submission" date="2014-10" db="EMBL/GenBank/DDBJ databases">
        <authorList>
            <person name="Seo M.-J."/>
            <person name="Seok Y.J."/>
            <person name="Cha I.-T."/>
        </authorList>
    </citation>
    <scope>NUCLEOTIDE SEQUENCE [LARGE SCALE GENOMIC DNA]</scope>
    <source>
        <strain evidence="9 10">NEU</strain>
    </source>
</reference>
<evidence type="ECO:0000259" key="8">
    <source>
        <dbReference type="SMART" id="SM00922"/>
    </source>
</evidence>
<dbReference type="InterPro" id="IPR013341">
    <property type="entry name" value="Mandelate_racemase_N_dom"/>
</dbReference>
<name>A0A1S2N8N5_9BURK</name>
<evidence type="ECO:0000256" key="6">
    <source>
        <dbReference type="PIRSR" id="PIRSR634603-3"/>
    </source>
</evidence>
<dbReference type="InterPro" id="IPR034593">
    <property type="entry name" value="DgoD-like"/>
</dbReference>
<dbReference type="InterPro" id="IPR029065">
    <property type="entry name" value="Enolase_C-like"/>
</dbReference>
<evidence type="ECO:0000256" key="4">
    <source>
        <dbReference type="ARBA" id="ARBA00023235"/>
    </source>
</evidence>
<evidence type="ECO:0000256" key="7">
    <source>
        <dbReference type="RuleBase" id="RU366006"/>
    </source>
</evidence>
<evidence type="ECO:0000313" key="9">
    <source>
        <dbReference type="EMBL" id="OIJ41180.1"/>
    </source>
</evidence>
<evidence type="ECO:0000256" key="2">
    <source>
        <dbReference type="ARBA" id="ARBA00022723"/>
    </source>
</evidence>
<dbReference type="GO" id="GO:0009063">
    <property type="term" value="P:amino acid catabolic process"/>
    <property type="evidence" value="ECO:0007669"/>
    <property type="project" value="InterPro"/>
</dbReference>
<accession>A0A1S2N8N5</accession>
<dbReference type="InterPro" id="IPR034603">
    <property type="entry name" value="Dipeptide_epimerase"/>
</dbReference>
<dbReference type="AlphaFoldDB" id="A0A1S2N8N5"/>
<gene>
    <name evidence="9" type="ORF">LO55_2571</name>
</gene>
<dbReference type="Pfam" id="PF02746">
    <property type="entry name" value="MR_MLE_N"/>
    <property type="match status" value="1"/>
</dbReference>
<comment type="similarity">
    <text evidence="1 7">Belongs to the mandelate racemase/muconate lactonizing enzyme family.</text>
</comment>
<feature type="binding site" evidence="6">
    <location>
        <position position="178"/>
    </location>
    <ligand>
        <name>Mg(2+)</name>
        <dbReference type="ChEBI" id="CHEBI:18420"/>
    </ligand>
</feature>
<sequence length="340" mass="35813">MARLTISVATEKLRLLKPFRISGHVFEAFEVVVVTLGDGRHQGRGEACGVYYLGDNAAHMLSLLDRASGDIAAGPTRDELRTILPPGGARNAVDCALWELEAARAGVSVWQLAGKAAPRPLRTTFTLGADAPKAMATTALDYAQAHAIKIKLTGELDLDLARVAAVRAARPDAWLGVDGNQGFVAGQLDALIAGLLAQDVRLLEQPLARGHEAELEGLRSPIPLAGDESILSLGDVASSVGRYDVVNIKLDKCGGLTEGLLMAQEARRLGLGVMVGNMGGSSLSMGPSFVLGQECDIVDLDGPIFLANDRRPGVEYVDGNVWSGPEVWGGRATLAAFTSR</sequence>
<organism evidence="9 10">
    <name type="scientific">Massilia timonae</name>
    <dbReference type="NCBI Taxonomy" id="47229"/>
    <lineage>
        <taxon>Bacteria</taxon>
        <taxon>Pseudomonadati</taxon>
        <taxon>Pseudomonadota</taxon>
        <taxon>Betaproteobacteria</taxon>
        <taxon>Burkholderiales</taxon>
        <taxon>Oxalobacteraceae</taxon>
        <taxon>Telluria group</taxon>
        <taxon>Massilia</taxon>
    </lineage>
</organism>
<dbReference type="GO" id="GO:0016855">
    <property type="term" value="F:racemase and epimerase activity, acting on amino acids and derivatives"/>
    <property type="evidence" value="ECO:0007669"/>
    <property type="project" value="UniProtKB-UniRule"/>
</dbReference>
<dbReference type="SUPFAM" id="SSF54826">
    <property type="entry name" value="Enolase N-terminal domain-like"/>
    <property type="match status" value="1"/>
</dbReference>
<dbReference type="GO" id="GO:0046872">
    <property type="term" value="F:metal ion binding"/>
    <property type="evidence" value="ECO:0007669"/>
    <property type="project" value="UniProtKB-KW"/>
</dbReference>
<dbReference type="InterPro" id="IPR029017">
    <property type="entry name" value="Enolase-like_N"/>
</dbReference>
<dbReference type="EMBL" id="JRYB01000001">
    <property type="protein sequence ID" value="OIJ41180.1"/>
    <property type="molecule type" value="Genomic_DNA"/>
</dbReference>
<comment type="caution">
    <text evidence="9">The sequence shown here is derived from an EMBL/GenBank/DDBJ whole genome shotgun (WGS) entry which is preliminary data.</text>
</comment>
<feature type="active site" description="Proton acceptor; specific for (R)-substrate epimerization" evidence="5">
    <location>
        <position position="151"/>
    </location>
</feature>
<dbReference type="PROSITE" id="PS00909">
    <property type="entry name" value="MR_MLE_2"/>
    <property type="match status" value="1"/>
</dbReference>
<dbReference type="PANTHER" id="PTHR48080">
    <property type="entry name" value="D-GALACTONATE DEHYDRATASE-RELATED"/>
    <property type="match status" value="1"/>
</dbReference>
<dbReference type="SMART" id="SM00922">
    <property type="entry name" value="MR_MLE"/>
    <property type="match status" value="1"/>
</dbReference>
<dbReference type="EC" id="5.1.1.-" evidence="7"/>
<dbReference type="Gene3D" id="3.20.20.120">
    <property type="entry name" value="Enolase-like C-terminal domain"/>
    <property type="match status" value="1"/>
</dbReference>
<keyword evidence="3 6" id="KW-0460">Magnesium</keyword>
<keyword evidence="4 7" id="KW-0413">Isomerase</keyword>
<evidence type="ECO:0000256" key="3">
    <source>
        <dbReference type="ARBA" id="ARBA00022842"/>
    </source>
</evidence>
<dbReference type="Pfam" id="PF13378">
    <property type="entry name" value="MR_MLE_C"/>
    <property type="match status" value="1"/>
</dbReference>
<feature type="active site" description="Proton acceptor; specific for (S)-substrate epimerization" evidence="5">
    <location>
        <position position="249"/>
    </location>
</feature>
<dbReference type="InterPro" id="IPR013342">
    <property type="entry name" value="Mandelate_racemase_C"/>
</dbReference>
<feature type="domain" description="Mandelate racemase/muconate lactonizing enzyme C-terminal" evidence="8">
    <location>
        <begin position="132"/>
        <end position="225"/>
    </location>
</feature>
<evidence type="ECO:0000256" key="1">
    <source>
        <dbReference type="ARBA" id="ARBA00008031"/>
    </source>
</evidence>
<dbReference type="InterPro" id="IPR036849">
    <property type="entry name" value="Enolase-like_C_sf"/>
</dbReference>
<feature type="binding site" evidence="6">
    <location>
        <position position="204"/>
    </location>
    <ligand>
        <name>Mg(2+)</name>
        <dbReference type="ChEBI" id="CHEBI:18420"/>
    </ligand>
</feature>
<proteinExistence type="inferred from homology"/>
<protein>
    <recommendedName>
        <fullName evidence="7">Dipeptide epimerase</fullName>
        <ecNumber evidence="7">5.1.1.-</ecNumber>
    </recommendedName>
</protein>